<evidence type="ECO:0000256" key="7">
    <source>
        <dbReference type="ARBA" id="ARBA00023139"/>
    </source>
</evidence>
<evidence type="ECO:0000259" key="10">
    <source>
        <dbReference type="Pfam" id="PF12849"/>
    </source>
</evidence>
<feature type="transmembrane region" description="Helical" evidence="9">
    <location>
        <begin position="67"/>
        <end position="86"/>
    </location>
</feature>
<gene>
    <name evidence="11" type="ORF">FLK61_26955</name>
</gene>
<dbReference type="GO" id="GO:0006817">
    <property type="term" value="P:phosphate ion transport"/>
    <property type="evidence" value="ECO:0007669"/>
    <property type="project" value="UniProtKB-KW"/>
</dbReference>
<dbReference type="InterPro" id="IPR050811">
    <property type="entry name" value="Phosphate_ABC_transporter"/>
</dbReference>
<accession>A0A859FDT8</accession>
<evidence type="ECO:0000313" key="12">
    <source>
        <dbReference type="Proteomes" id="UP000318138"/>
    </source>
</evidence>
<keyword evidence="9" id="KW-0472">Membrane</keyword>
<dbReference type="Pfam" id="PF12849">
    <property type="entry name" value="PBP_like_2"/>
    <property type="match status" value="1"/>
</dbReference>
<dbReference type="PANTHER" id="PTHR30570:SF1">
    <property type="entry name" value="PHOSPHATE-BINDING PROTEIN PSTS"/>
    <property type="match status" value="1"/>
</dbReference>
<dbReference type="PANTHER" id="PTHR30570">
    <property type="entry name" value="PERIPLASMIC PHOSPHATE BINDING COMPONENT OF PHOSPHATE ABC TRANSPORTER"/>
    <property type="match status" value="1"/>
</dbReference>
<feature type="transmembrane region" description="Helical" evidence="9">
    <location>
        <begin position="7"/>
        <end position="30"/>
    </location>
</feature>
<keyword evidence="9" id="KW-1133">Transmembrane helix</keyword>
<evidence type="ECO:0000256" key="3">
    <source>
        <dbReference type="ARBA" id="ARBA00008725"/>
    </source>
</evidence>
<keyword evidence="6" id="KW-0732">Signal</keyword>
<evidence type="ECO:0000256" key="1">
    <source>
        <dbReference type="ARBA" id="ARBA00002841"/>
    </source>
</evidence>
<dbReference type="Gene3D" id="3.40.190.10">
    <property type="entry name" value="Periplasmic binding protein-like II"/>
    <property type="match status" value="2"/>
</dbReference>
<protein>
    <submittedName>
        <fullName evidence="11">Substrate-binding domain-containing protein</fullName>
    </submittedName>
</protein>
<comment type="similarity">
    <text evidence="3">Belongs to the PstS family.</text>
</comment>
<keyword evidence="12" id="KW-1185">Reference proteome</keyword>
<dbReference type="EMBL" id="CP041372">
    <property type="protein sequence ID" value="QKS70396.1"/>
    <property type="molecule type" value="Genomic_DNA"/>
</dbReference>
<evidence type="ECO:0000256" key="8">
    <source>
        <dbReference type="ARBA" id="ARBA00023288"/>
    </source>
</evidence>
<keyword evidence="9" id="KW-0812">Transmembrane</keyword>
<dbReference type="Proteomes" id="UP000318138">
    <property type="component" value="Chromosome"/>
</dbReference>
<dbReference type="InterPro" id="IPR024370">
    <property type="entry name" value="PBP_domain"/>
</dbReference>
<proteinExistence type="inferred from homology"/>
<feature type="transmembrane region" description="Helical" evidence="9">
    <location>
        <begin position="36"/>
        <end position="60"/>
    </location>
</feature>
<dbReference type="RefSeq" id="WP_176008435.1">
    <property type="nucleotide sequence ID" value="NZ_CP041372.2"/>
</dbReference>
<keyword evidence="7" id="KW-0564">Palmitate</keyword>
<organism evidence="11 12">
    <name type="scientific">Paenalkalicoccus suaedae</name>
    <dbReference type="NCBI Taxonomy" id="2592382"/>
    <lineage>
        <taxon>Bacteria</taxon>
        <taxon>Bacillati</taxon>
        <taxon>Bacillota</taxon>
        <taxon>Bacilli</taxon>
        <taxon>Bacillales</taxon>
        <taxon>Bacillaceae</taxon>
        <taxon>Paenalkalicoccus</taxon>
    </lineage>
</organism>
<comment type="subcellular location">
    <subcellularLocation>
        <location evidence="2">Cell membrane</location>
        <topology evidence="2">Lipid-anchor</topology>
    </subcellularLocation>
</comment>
<dbReference type="GO" id="GO:0005886">
    <property type="term" value="C:plasma membrane"/>
    <property type="evidence" value="ECO:0007669"/>
    <property type="project" value="UniProtKB-SubCell"/>
</dbReference>
<comment type="subunit">
    <text evidence="4">The complex is composed of two ATP-binding proteins (PstB), two transmembrane proteins (PstC and PstA) and a solute-binding protein (PstS).</text>
</comment>
<reference evidence="12" key="1">
    <citation type="submission" date="2019-07" db="EMBL/GenBank/DDBJ databases">
        <title>Bacillus alkalisoli sp. nov. isolated from saline soil.</title>
        <authorList>
            <person name="Sun J.-Q."/>
            <person name="Xu L."/>
        </authorList>
    </citation>
    <scope>NUCLEOTIDE SEQUENCE [LARGE SCALE GENOMIC DNA]</scope>
    <source>
        <strain evidence="12">M4U3P1</strain>
    </source>
</reference>
<evidence type="ECO:0000256" key="5">
    <source>
        <dbReference type="ARBA" id="ARBA00022592"/>
    </source>
</evidence>
<feature type="domain" description="PBP" evidence="10">
    <location>
        <begin position="132"/>
        <end position="374"/>
    </location>
</feature>
<evidence type="ECO:0000256" key="2">
    <source>
        <dbReference type="ARBA" id="ARBA00004193"/>
    </source>
</evidence>
<comment type="function">
    <text evidence="1">Part of the ABC transporter complex PstSACB involved in phosphate import.</text>
</comment>
<dbReference type="AlphaFoldDB" id="A0A859FDT8"/>
<evidence type="ECO:0000313" key="11">
    <source>
        <dbReference type="EMBL" id="QKS70396.1"/>
    </source>
</evidence>
<keyword evidence="8" id="KW-0449">Lipoprotein</keyword>
<dbReference type="SUPFAM" id="SSF53850">
    <property type="entry name" value="Periplasmic binding protein-like II"/>
    <property type="match status" value="1"/>
</dbReference>
<keyword evidence="5" id="KW-0813">Transport</keyword>
<evidence type="ECO:0000256" key="4">
    <source>
        <dbReference type="ARBA" id="ARBA00011529"/>
    </source>
</evidence>
<evidence type="ECO:0000256" key="6">
    <source>
        <dbReference type="ARBA" id="ARBA00022729"/>
    </source>
</evidence>
<name>A0A859FDT8_9BACI</name>
<dbReference type="KEGG" id="psua:FLK61_26955"/>
<evidence type="ECO:0000256" key="9">
    <source>
        <dbReference type="SAM" id="Phobius"/>
    </source>
</evidence>
<keyword evidence="5" id="KW-0592">Phosphate transport</keyword>
<sequence>MMKALSIILIPIIAIFFFIFGTGGAMLVATNGHGTFGIPLIIIFCLGTLILYTIAVLDLLSSKKLRIVSVGFFGSIALALISYVAFDSYQESITIADGRGVDLKEYEPFSSDMVAELDGPATLSLTENLPRLDGATALYPIYSAFVQATYPEDDYDVNSPGNSPVVSTQTDAAYERLIAKNADIIFVAGPSATQETMAEQAGVEMRFTPIGKEAFVFFTHEQNPVESLTIDQIQQIYAGTITNWSEVGGANNQIRAFQRPEESGSQTALQNLMGDIPIMDAPTEDRPAGMGGIIQETADYRNSQSSIGFSFRYFSTEMVDDYDIKHLQVNGIDPNVDTIRDDSYPIASEFYAVTLAGEETPEVDALIEWILSPEGQTLVERSGYVPVGATE</sequence>